<dbReference type="InterPro" id="IPR045337">
    <property type="entry name" value="MmgE_PrpD_C"/>
</dbReference>
<evidence type="ECO:0000259" key="2">
    <source>
        <dbReference type="Pfam" id="PF03972"/>
    </source>
</evidence>
<keyword evidence="5" id="KW-1185">Reference proteome</keyword>
<proteinExistence type="inferred from homology"/>
<evidence type="ECO:0000313" key="5">
    <source>
        <dbReference type="Proteomes" id="UP000198243"/>
    </source>
</evidence>
<dbReference type="InterPro" id="IPR042183">
    <property type="entry name" value="MmgE/PrpD_sf_1"/>
</dbReference>
<evidence type="ECO:0000259" key="3">
    <source>
        <dbReference type="Pfam" id="PF19305"/>
    </source>
</evidence>
<dbReference type="OrthoDB" id="3781756at2"/>
<dbReference type="EMBL" id="LT607412">
    <property type="protein sequence ID" value="SCE66548.1"/>
    <property type="molecule type" value="Genomic_DNA"/>
</dbReference>
<dbReference type="RefSeq" id="WP_089016417.1">
    <property type="nucleotide sequence ID" value="NZ_LT607412.1"/>
</dbReference>
<dbReference type="Gene3D" id="1.10.4100.10">
    <property type="entry name" value="2-methylcitrate dehydratase PrpD"/>
    <property type="match status" value="1"/>
</dbReference>
<gene>
    <name evidence="4" type="ORF">GA0070607_0132</name>
</gene>
<dbReference type="PANTHER" id="PTHR16943">
    <property type="entry name" value="2-METHYLCITRATE DEHYDRATASE-RELATED"/>
    <property type="match status" value="1"/>
</dbReference>
<accession>A0A1C4U4B8</accession>
<feature type="domain" description="MmgE/PrpD N-terminal" evidence="2">
    <location>
        <begin position="3"/>
        <end position="180"/>
    </location>
</feature>
<dbReference type="InterPro" id="IPR042188">
    <property type="entry name" value="MmgE/PrpD_sf_2"/>
</dbReference>
<dbReference type="InterPro" id="IPR005656">
    <property type="entry name" value="MmgE_PrpD"/>
</dbReference>
<dbReference type="Gene3D" id="3.30.1330.120">
    <property type="entry name" value="2-methylcitrate dehydratase PrpD"/>
    <property type="match status" value="1"/>
</dbReference>
<dbReference type="GO" id="GO:0016829">
    <property type="term" value="F:lyase activity"/>
    <property type="evidence" value="ECO:0007669"/>
    <property type="project" value="InterPro"/>
</dbReference>
<dbReference type="Pfam" id="PF19305">
    <property type="entry name" value="MmgE_PrpD_C"/>
    <property type="match status" value="1"/>
</dbReference>
<name>A0A1C4U4B8_9ACTN</name>
<protein>
    <submittedName>
        <fullName evidence="4">2-methylcitrate dehydratase PrpD</fullName>
    </submittedName>
</protein>
<dbReference type="Proteomes" id="UP000198243">
    <property type="component" value="Chromosome I"/>
</dbReference>
<comment type="similarity">
    <text evidence="1">Belongs to the PrpD family.</text>
</comment>
<dbReference type="InterPro" id="IPR045336">
    <property type="entry name" value="MmgE_PrpD_N"/>
</dbReference>
<sequence>MIERLAATAASTEWASAPAGVQDRVVDLVADTIAVAALGSGRAELRALAAGSGGSGESTVVGSPRGWPAAEAQFLNGSAIAADQLQDGHRPARGHPASHVVPAVLALAEDRDLPGVELLSAVLAGYEVGVRVGRAMGGTPDGVHDIGTWGQVGAAAGVARLLAPGDAAAMRRAVELAGSAVLLSDAATIFAGRAGGHAFLGASVQLGASLGAAAVAGLEPLPGALDRHFAAVAARDWSGVGHDHGHEVLHGYTKAHPTCAHLHGVNDAVADIASVTGPLSDVERVEVRTFAHAARFDAVADSELAARFSVPTSVAVALLTGTLDETTLTAETVCSATVRDLAARVEVRHDPELDAGYPAGRPARVRVIRADGRVLTGAADLPRGDGPRAFDRDALRTKARRLLDHRFPGHADAVLALIDGLAAGGTARSLGAALRAAAA</sequence>
<organism evidence="4 5">
    <name type="scientific">Micromonospora coriariae</name>
    <dbReference type="NCBI Taxonomy" id="285665"/>
    <lineage>
        <taxon>Bacteria</taxon>
        <taxon>Bacillati</taxon>
        <taxon>Actinomycetota</taxon>
        <taxon>Actinomycetes</taxon>
        <taxon>Micromonosporales</taxon>
        <taxon>Micromonosporaceae</taxon>
        <taxon>Micromonospora</taxon>
    </lineage>
</organism>
<dbReference type="AlphaFoldDB" id="A0A1C4U4B8"/>
<evidence type="ECO:0000313" key="4">
    <source>
        <dbReference type="EMBL" id="SCE66548.1"/>
    </source>
</evidence>
<dbReference type="PANTHER" id="PTHR16943:SF8">
    <property type="entry name" value="2-METHYLCITRATE DEHYDRATASE"/>
    <property type="match status" value="1"/>
</dbReference>
<dbReference type="SUPFAM" id="SSF103378">
    <property type="entry name" value="2-methylcitrate dehydratase PrpD"/>
    <property type="match status" value="1"/>
</dbReference>
<feature type="domain" description="MmgE/PrpD C-terminal" evidence="3">
    <location>
        <begin position="256"/>
        <end position="415"/>
    </location>
</feature>
<dbReference type="Pfam" id="PF03972">
    <property type="entry name" value="MmgE_PrpD_N"/>
    <property type="match status" value="1"/>
</dbReference>
<dbReference type="InterPro" id="IPR036148">
    <property type="entry name" value="MmgE/PrpD_sf"/>
</dbReference>
<reference evidence="5" key="1">
    <citation type="submission" date="2016-06" db="EMBL/GenBank/DDBJ databases">
        <authorList>
            <person name="Varghese N."/>
            <person name="Submissions Spin"/>
        </authorList>
    </citation>
    <scope>NUCLEOTIDE SEQUENCE [LARGE SCALE GENOMIC DNA]</scope>
    <source>
        <strain evidence="5">DSM 44875</strain>
    </source>
</reference>
<evidence type="ECO:0000256" key="1">
    <source>
        <dbReference type="ARBA" id="ARBA00006174"/>
    </source>
</evidence>